<evidence type="ECO:0000256" key="1">
    <source>
        <dbReference type="ARBA" id="ARBA00008467"/>
    </source>
</evidence>
<dbReference type="InterPro" id="IPR018201">
    <property type="entry name" value="Ketoacyl_synth_AS"/>
</dbReference>
<evidence type="ECO:0000256" key="2">
    <source>
        <dbReference type="ARBA" id="ARBA00022679"/>
    </source>
</evidence>
<dbReference type="InterPro" id="IPR000794">
    <property type="entry name" value="Beta-ketoacyl_synthase"/>
</dbReference>
<dbReference type="PROSITE" id="PS00098">
    <property type="entry name" value="THIOLASE_1"/>
    <property type="match status" value="1"/>
</dbReference>
<dbReference type="EMBL" id="QVFU01000045">
    <property type="protein sequence ID" value="RFS43769.1"/>
    <property type="molecule type" value="Genomic_DNA"/>
</dbReference>
<evidence type="ECO:0000313" key="5">
    <source>
        <dbReference type="EMBL" id="RFS43769.1"/>
    </source>
</evidence>
<sequence>MTRRVVITGLGVVSAGGIGIDQTWRTIQQAPPCAQIVELPSARPEDGKFKVFMAPDYRLADVTETYVDGAQLESEGIDQQRDIKHLVAAAGLAIDDAGLRSFADLDLREVGLVVADEHPGVERLARTLYGAVADAATTAPRQAGYTDLSEQIFALNTFLAPYLVARALHIGGECGFVNSACASGLTAIDNAATQIRLGRSPLAIAVASDDPLSSGKFRWFADMHLYAMDGVPRPFDPAASGTVFGDGGAAVVLEDEEHARRRGARIYGRLLGAGFTQDGWRISAPNPASANQGRSIRRALREAALDAEQVDVIVPHGTGIRMIDNYEARTIRHLWPDRGEQPVCLPLKPYVGHNLGGSSLLETALLLKAMAERRVPAVPATASAHGLDLPAAWSSTHIRYAVKSAVGFGGFYGAIVLEAI</sequence>
<dbReference type="InterPro" id="IPR020841">
    <property type="entry name" value="PKS_Beta-ketoAc_synthase_dom"/>
</dbReference>
<dbReference type="RefSeq" id="WP_117230615.1">
    <property type="nucleotide sequence ID" value="NZ_CP061725.1"/>
</dbReference>
<evidence type="ECO:0000256" key="3">
    <source>
        <dbReference type="RuleBase" id="RU003694"/>
    </source>
</evidence>
<dbReference type="InterPro" id="IPR014030">
    <property type="entry name" value="Ketoacyl_synth_N"/>
</dbReference>
<dbReference type="GO" id="GO:0004315">
    <property type="term" value="F:3-oxoacyl-[acyl-carrier-protein] synthase activity"/>
    <property type="evidence" value="ECO:0007669"/>
    <property type="project" value="InterPro"/>
</dbReference>
<dbReference type="InterPro" id="IPR016039">
    <property type="entry name" value="Thiolase-like"/>
</dbReference>
<keyword evidence="2 3" id="KW-0808">Transferase</keyword>
<dbReference type="Gene3D" id="3.40.47.10">
    <property type="match status" value="1"/>
</dbReference>
<accession>A0A372FTD4</accession>
<dbReference type="SUPFAM" id="SSF53901">
    <property type="entry name" value="Thiolase-like"/>
    <property type="match status" value="1"/>
</dbReference>
<evidence type="ECO:0000313" key="6">
    <source>
        <dbReference type="Proteomes" id="UP000262621"/>
    </source>
</evidence>
<name>A0A372FTD4_9ACTN</name>
<dbReference type="InterPro" id="IPR020615">
    <property type="entry name" value="Thiolase_acyl_enz_int_AS"/>
</dbReference>
<dbReference type="PANTHER" id="PTHR11712">
    <property type="entry name" value="POLYKETIDE SYNTHASE-RELATED"/>
    <property type="match status" value="1"/>
</dbReference>
<dbReference type="PROSITE" id="PS52004">
    <property type="entry name" value="KS3_2"/>
    <property type="match status" value="1"/>
</dbReference>
<dbReference type="SMART" id="SM00825">
    <property type="entry name" value="PKS_KS"/>
    <property type="match status" value="1"/>
</dbReference>
<comment type="caution">
    <text evidence="5">The sequence shown here is derived from an EMBL/GenBank/DDBJ whole genome shotgun (WGS) entry which is preliminary data.</text>
</comment>
<dbReference type="PROSITE" id="PS00606">
    <property type="entry name" value="KS3_1"/>
    <property type="match status" value="1"/>
</dbReference>
<dbReference type="PANTHER" id="PTHR11712:SF347">
    <property type="entry name" value="BETA KETOACYL-ACYL CARRIER PROTEIN SYNTHASE"/>
    <property type="match status" value="1"/>
</dbReference>
<dbReference type="Pfam" id="PF00109">
    <property type="entry name" value="ketoacyl-synt"/>
    <property type="match status" value="1"/>
</dbReference>
<proteinExistence type="inferred from homology"/>
<dbReference type="Proteomes" id="UP000262621">
    <property type="component" value="Unassembled WGS sequence"/>
</dbReference>
<dbReference type="GO" id="GO:0006633">
    <property type="term" value="P:fatty acid biosynthetic process"/>
    <property type="evidence" value="ECO:0007669"/>
    <property type="project" value="InterPro"/>
</dbReference>
<dbReference type="Pfam" id="PF02801">
    <property type="entry name" value="Ketoacyl-synt_C"/>
    <property type="match status" value="1"/>
</dbReference>
<reference evidence="5 6" key="1">
    <citation type="submission" date="2018-08" db="EMBL/GenBank/DDBJ databases">
        <title>Verrucosispora craniellae sp. nov., isolated from a marine sponge in the South China Sea.</title>
        <authorList>
            <person name="Li L."/>
            <person name="Lin H.W."/>
        </authorList>
    </citation>
    <scope>NUCLEOTIDE SEQUENCE [LARGE SCALE GENOMIC DNA]</scope>
    <source>
        <strain evidence="5 6">LHW63014</strain>
    </source>
</reference>
<comment type="similarity">
    <text evidence="1 3">Belongs to the thiolase-like superfamily. Beta-ketoacyl-ACP synthases family.</text>
</comment>
<feature type="domain" description="Ketosynthase family 3 (KS3)" evidence="4">
    <location>
        <begin position="2"/>
        <end position="419"/>
    </location>
</feature>
<evidence type="ECO:0000259" key="4">
    <source>
        <dbReference type="PROSITE" id="PS52004"/>
    </source>
</evidence>
<dbReference type="InterPro" id="IPR014031">
    <property type="entry name" value="Ketoacyl_synth_C"/>
</dbReference>
<keyword evidence="6" id="KW-1185">Reference proteome</keyword>
<organism evidence="5 6">
    <name type="scientific">Micromonospora craniellae</name>
    <dbReference type="NCBI Taxonomy" id="2294034"/>
    <lineage>
        <taxon>Bacteria</taxon>
        <taxon>Bacillati</taxon>
        <taxon>Actinomycetota</taxon>
        <taxon>Actinomycetes</taxon>
        <taxon>Micromonosporales</taxon>
        <taxon>Micromonosporaceae</taxon>
        <taxon>Micromonospora</taxon>
    </lineage>
</organism>
<dbReference type="AlphaFoldDB" id="A0A372FTD4"/>
<protein>
    <recommendedName>
        <fullName evidence="4">Ketosynthase family 3 (KS3) domain-containing protein</fullName>
    </recommendedName>
</protein>
<dbReference type="OrthoDB" id="9788274at2"/>
<gene>
    <name evidence="5" type="ORF">D0Q02_25885</name>
</gene>